<dbReference type="AlphaFoldDB" id="A0A0K6GAA5"/>
<feature type="compositionally biased region" description="Pro residues" evidence="1">
    <location>
        <begin position="19"/>
        <end position="35"/>
    </location>
</feature>
<feature type="compositionally biased region" description="Acidic residues" evidence="1">
    <location>
        <begin position="61"/>
        <end position="79"/>
    </location>
</feature>
<organism evidence="2 3">
    <name type="scientific">Rhizoctonia solani</name>
    <dbReference type="NCBI Taxonomy" id="456999"/>
    <lineage>
        <taxon>Eukaryota</taxon>
        <taxon>Fungi</taxon>
        <taxon>Dikarya</taxon>
        <taxon>Basidiomycota</taxon>
        <taxon>Agaricomycotina</taxon>
        <taxon>Agaricomycetes</taxon>
        <taxon>Cantharellales</taxon>
        <taxon>Ceratobasidiaceae</taxon>
        <taxon>Rhizoctonia</taxon>
    </lineage>
</organism>
<sequence>MYRVRALDPAQQATTPVHTPTPTPSPKPTSIPPPLSSSTTKALLQSQRMSQSGVRALLDGLESEEAGDGEEENSDEEGSDLAQSTPSDVARRRHRKTFRLDVQESDQEATVRTRAQAQDEGSDIEMRDSKEQDLATLSQLLNSSQHIPEEIVDVMDRELVAAKEEIAEIAQEEESEPPQEGEHQQVLLMRMATKMKTRRNPNPMLNRYRNPKQSLPLLKSGAALCPYNHSRTLARLKKWRYTVVTLQHLGSVLELSQIKFKNSCKPGPDKRRDRSGIPKPHFKSTAKGNTPCLPASLNILP</sequence>
<feature type="region of interest" description="Disordered" evidence="1">
    <location>
        <begin position="1"/>
        <end position="129"/>
    </location>
</feature>
<keyword evidence="3" id="KW-1185">Reference proteome</keyword>
<feature type="compositionally biased region" description="Polar residues" evidence="1">
    <location>
        <begin position="41"/>
        <end position="53"/>
    </location>
</feature>
<reference evidence="2 3" key="1">
    <citation type="submission" date="2015-07" db="EMBL/GenBank/DDBJ databases">
        <authorList>
            <person name="Noorani M."/>
        </authorList>
    </citation>
    <scope>NUCLEOTIDE SEQUENCE [LARGE SCALE GENOMIC DNA]</scope>
    <source>
        <strain evidence="2">BBA 69670</strain>
    </source>
</reference>
<evidence type="ECO:0000256" key="1">
    <source>
        <dbReference type="SAM" id="MobiDB-lite"/>
    </source>
</evidence>
<name>A0A0K6GAA5_9AGAM</name>
<protein>
    <submittedName>
        <fullName evidence="2">Uncharacterized protein</fullName>
    </submittedName>
</protein>
<dbReference type="EMBL" id="CYGV01001529">
    <property type="protein sequence ID" value="CUA75314.1"/>
    <property type="molecule type" value="Genomic_DNA"/>
</dbReference>
<gene>
    <name evidence="2" type="ORF">RSOLAG22IIIB_11644</name>
</gene>
<accession>A0A0K6GAA5</accession>
<feature type="compositionally biased region" description="Basic and acidic residues" evidence="1">
    <location>
        <begin position="267"/>
        <end position="276"/>
    </location>
</feature>
<dbReference type="Proteomes" id="UP000044841">
    <property type="component" value="Unassembled WGS sequence"/>
</dbReference>
<feature type="region of interest" description="Disordered" evidence="1">
    <location>
        <begin position="264"/>
        <end position="288"/>
    </location>
</feature>
<evidence type="ECO:0000313" key="2">
    <source>
        <dbReference type="EMBL" id="CUA75314.1"/>
    </source>
</evidence>
<evidence type="ECO:0000313" key="3">
    <source>
        <dbReference type="Proteomes" id="UP000044841"/>
    </source>
</evidence>
<proteinExistence type="predicted"/>